<gene>
    <name evidence="2" type="ORF">EV44_g1578</name>
</gene>
<evidence type="ECO:0000313" key="3">
    <source>
        <dbReference type="Proteomes" id="UP000030854"/>
    </source>
</evidence>
<sequence length="493" mass="53869">MAPGYRNSTRRQNRSGLVDHDIFEGLPVRQWRRGLVTVEPSSAPEHTIQQNNIWAIELPHGMPKDSHLLPQHSQDLLRAARSGKIYKRPGPVSTEEEEADAEATNGEKVEKKEEPPQDNGFVAKIWKQVPRHLEGPEIEFLAKRRKGLITAAKTSTISATPSLVKTIVKKTDAIGNEYVQEIFVTQGVKAEEEVIPKSNLNSDEQTPQNQSTLLKKKGPVRKKIKPVGRGKKKKSLLPTSAPNDSTICPIQNTQVDDCTTSKGLITSVLANSEDIEIGDESVGNSEDGEADDGEENEEEGEIIENKSILKSAPNAMSDLIMEEDSTTDTGTQYALTVKSEKNIIDCGLNSKNTDTDTDKFNSDSPSNLQFVNVIPEVSETNTLSETVVENTGQSESSTLWESQQGTHEGLSLDQAIPLPIAEVINISKQEVYSESDNRDNSINGDSKMIGLDEGSEGQTVHKINSPILNPTANLLLDTSSGQLENTPATVSEK</sequence>
<dbReference type="HOGENOM" id="CLU_553425_0_0_1"/>
<dbReference type="AlphaFoldDB" id="A0A0B1PDI4"/>
<evidence type="ECO:0000256" key="1">
    <source>
        <dbReference type="SAM" id="MobiDB-lite"/>
    </source>
</evidence>
<feature type="compositionally biased region" description="Basic and acidic residues" evidence="1">
    <location>
        <begin position="105"/>
        <end position="115"/>
    </location>
</feature>
<feature type="region of interest" description="Disordered" evidence="1">
    <location>
        <begin position="271"/>
        <end position="301"/>
    </location>
</feature>
<organism evidence="2 3">
    <name type="scientific">Uncinula necator</name>
    <name type="common">Grape powdery mildew</name>
    <dbReference type="NCBI Taxonomy" id="52586"/>
    <lineage>
        <taxon>Eukaryota</taxon>
        <taxon>Fungi</taxon>
        <taxon>Dikarya</taxon>
        <taxon>Ascomycota</taxon>
        <taxon>Pezizomycotina</taxon>
        <taxon>Leotiomycetes</taxon>
        <taxon>Erysiphales</taxon>
        <taxon>Erysiphaceae</taxon>
        <taxon>Erysiphe</taxon>
    </lineage>
</organism>
<comment type="caution">
    <text evidence="2">The sequence shown here is derived from an EMBL/GenBank/DDBJ whole genome shotgun (WGS) entry which is preliminary data.</text>
</comment>
<feature type="compositionally biased region" description="Acidic residues" evidence="1">
    <location>
        <begin position="286"/>
        <end position="301"/>
    </location>
</feature>
<proteinExistence type="predicted"/>
<name>A0A0B1PDI4_UNCNE</name>
<evidence type="ECO:0000313" key="2">
    <source>
        <dbReference type="EMBL" id="KHJ35410.1"/>
    </source>
</evidence>
<keyword evidence="3" id="KW-1185">Reference proteome</keyword>
<feature type="compositionally biased region" description="Polar residues" evidence="1">
    <location>
        <begin position="198"/>
        <end position="213"/>
    </location>
</feature>
<protein>
    <submittedName>
        <fullName evidence="2">Putative lyr family protein</fullName>
    </submittedName>
</protein>
<feature type="compositionally biased region" description="Basic residues" evidence="1">
    <location>
        <begin position="214"/>
        <end position="235"/>
    </location>
</feature>
<accession>A0A0B1PDI4</accession>
<dbReference type="STRING" id="52586.A0A0B1PDI4"/>
<dbReference type="Proteomes" id="UP000030854">
    <property type="component" value="Unassembled WGS sequence"/>
</dbReference>
<reference evidence="2 3" key="1">
    <citation type="journal article" date="2014" name="BMC Genomics">
        <title>Adaptive genomic structural variation in the grape powdery mildew pathogen, Erysiphe necator.</title>
        <authorList>
            <person name="Jones L."/>
            <person name="Riaz S."/>
            <person name="Morales-Cruz A."/>
            <person name="Amrine K.C."/>
            <person name="McGuire B."/>
            <person name="Gubler W.D."/>
            <person name="Walker M.A."/>
            <person name="Cantu D."/>
        </authorList>
    </citation>
    <scope>NUCLEOTIDE SEQUENCE [LARGE SCALE GENOMIC DNA]</scope>
    <source>
        <strain evidence="3">c</strain>
    </source>
</reference>
<dbReference type="EMBL" id="JNVN01000412">
    <property type="protein sequence ID" value="KHJ35410.1"/>
    <property type="molecule type" value="Genomic_DNA"/>
</dbReference>
<feature type="region of interest" description="Disordered" evidence="1">
    <location>
        <begin position="85"/>
        <end position="119"/>
    </location>
</feature>
<feature type="region of interest" description="Disordered" evidence="1">
    <location>
        <begin position="196"/>
        <end position="245"/>
    </location>
</feature>